<dbReference type="Proteomes" id="UP000268535">
    <property type="component" value="Unassembled WGS sequence"/>
</dbReference>
<dbReference type="Proteomes" id="UP000274922">
    <property type="component" value="Unassembled WGS sequence"/>
</dbReference>
<sequence>MDYTPAGGRLALKGTPSATTKGITKKKKKRPSCSRRALEERTIRDAEEAIREPDGSLGTHMGSTSPSAVSIGEVDVNPDAVDEHELDFAMKNLARRHTRDVPTKTPAELRFAEAQRKRLEEKTDKIAQQSHRERVQNLNQYLDRLSEHHDMPRVGPG</sequence>
<proteinExistence type="predicted"/>
<protein>
    <submittedName>
        <fullName evidence="2">DUF1754-domain-containing protein</fullName>
    </submittedName>
</protein>
<evidence type="ECO:0000313" key="4">
    <source>
        <dbReference type="Proteomes" id="UP000268535"/>
    </source>
</evidence>
<evidence type="ECO:0000313" key="2">
    <source>
        <dbReference type="EMBL" id="RKO97414.1"/>
    </source>
</evidence>
<name>A0A4P9WVT1_9FUNG</name>
<feature type="region of interest" description="Disordered" evidence="1">
    <location>
        <begin position="1"/>
        <end position="71"/>
    </location>
</feature>
<dbReference type="EMBL" id="ML009278">
    <property type="protein sequence ID" value="RKO97414.1"/>
    <property type="molecule type" value="Genomic_DNA"/>
</dbReference>
<evidence type="ECO:0000313" key="5">
    <source>
        <dbReference type="Proteomes" id="UP000274922"/>
    </source>
</evidence>
<dbReference type="OrthoDB" id="205403at2759"/>
<evidence type="ECO:0000313" key="3">
    <source>
        <dbReference type="EMBL" id="RKP04127.1"/>
    </source>
</evidence>
<reference evidence="3" key="2">
    <citation type="submission" date="2018-04" db="EMBL/GenBank/DDBJ databases">
        <title>Leveraging single-cell genomics to expand the Fungal Tree of Life.</title>
        <authorList>
            <consortium name="DOE Joint Genome Institute"/>
            <person name="Ahrendt S.R."/>
            <person name="Quandt C.A."/>
            <person name="Ciobanu D."/>
            <person name="Clum A."/>
            <person name="Salamov A."/>
            <person name="Andreopoulos B."/>
            <person name="Cheng J.-F."/>
            <person name="Woyke T."/>
            <person name="Pelin A."/>
            <person name="Henrissat B."/>
            <person name="Benny G.L."/>
            <person name="Smith M.E."/>
            <person name="James T.Y."/>
            <person name="Grigoriev I.V."/>
        </authorList>
    </citation>
    <scope>NUCLEOTIDE SEQUENCE</scope>
    <source>
        <strain evidence="3">ATCC 52028</strain>
    </source>
</reference>
<reference evidence="4 5" key="1">
    <citation type="journal article" date="2018" name="Nat. Microbiol.">
        <title>Leveraging single-cell genomics to expand the fungal tree of life.</title>
        <authorList>
            <person name="Ahrendt S.R."/>
            <person name="Quandt C.A."/>
            <person name="Ciobanu D."/>
            <person name="Clum A."/>
            <person name="Salamov A."/>
            <person name="Andreopoulos B."/>
            <person name="Cheng J.F."/>
            <person name="Woyke T."/>
            <person name="Pelin A."/>
            <person name="Henrissat B."/>
            <person name="Reynolds N.K."/>
            <person name="Benny G.L."/>
            <person name="Smith M.E."/>
            <person name="James T.Y."/>
            <person name="Grigoriev I.V."/>
        </authorList>
    </citation>
    <scope>NUCLEOTIDE SEQUENCE [LARGE SCALE GENOMIC DNA]</scope>
    <source>
        <strain evidence="4 5">ATCC 52028</strain>
    </source>
</reference>
<keyword evidence="5" id="KW-1185">Reference proteome</keyword>
<dbReference type="STRING" id="1555241.A0A4P9WVT1"/>
<dbReference type="PANTHER" id="PTHR13282:SF6">
    <property type="entry name" value="PROTEIN FAM32A"/>
    <property type="match status" value="1"/>
</dbReference>
<evidence type="ECO:0000256" key="1">
    <source>
        <dbReference type="SAM" id="MobiDB-lite"/>
    </source>
</evidence>
<dbReference type="Pfam" id="PF08555">
    <property type="entry name" value="FAM32A"/>
    <property type="match status" value="1"/>
</dbReference>
<reference evidence="2" key="3">
    <citation type="submission" date="2018-08" db="EMBL/GenBank/DDBJ databases">
        <title>Leveraging single-cell genomics to expand the Fungal Tree of Life.</title>
        <authorList>
            <consortium name="DOE Joint Genome Institute"/>
            <person name="Ahrendt S.R."/>
            <person name="Quandt C.A."/>
            <person name="Ciobanu D."/>
            <person name="Clum A."/>
            <person name="Salamov A."/>
            <person name="Andreopoulos B."/>
            <person name="Cheng J.-F."/>
            <person name="Woyke T."/>
            <person name="Pelin A."/>
            <person name="Henrissat B."/>
            <person name="Reynolds N."/>
            <person name="Benny G.L."/>
            <person name="Smith M.E."/>
            <person name="James T.Y."/>
            <person name="Grigoriev I.V."/>
        </authorList>
    </citation>
    <scope>NUCLEOTIDE SEQUENCE</scope>
    <source>
        <strain evidence="2">ATCC 52028</strain>
    </source>
</reference>
<dbReference type="PANTHER" id="PTHR13282">
    <property type="entry name" value="PROTEIN FAM32A"/>
    <property type="match status" value="1"/>
</dbReference>
<dbReference type="AlphaFoldDB" id="A0A4P9WVT1"/>
<feature type="compositionally biased region" description="Basic and acidic residues" evidence="1">
    <location>
        <begin position="36"/>
        <end position="54"/>
    </location>
</feature>
<gene>
    <name evidence="2" type="ORF">CAUPRSCDRAFT_10912</name>
    <name evidence="3" type="ORF">CXG81DRAFT_16411</name>
</gene>
<feature type="compositionally biased region" description="Basic residues" evidence="1">
    <location>
        <begin position="23"/>
        <end position="33"/>
    </location>
</feature>
<dbReference type="GO" id="GO:0005730">
    <property type="term" value="C:nucleolus"/>
    <property type="evidence" value="ECO:0007669"/>
    <property type="project" value="TreeGrafter"/>
</dbReference>
<accession>A0A4P9WVT1</accession>
<organism evidence="2 4">
    <name type="scientific">Caulochytrium protostelioides</name>
    <dbReference type="NCBI Taxonomy" id="1555241"/>
    <lineage>
        <taxon>Eukaryota</taxon>
        <taxon>Fungi</taxon>
        <taxon>Fungi incertae sedis</taxon>
        <taxon>Chytridiomycota</taxon>
        <taxon>Chytridiomycota incertae sedis</taxon>
        <taxon>Chytridiomycetes</taxon>
        <taxon>Caulochytriales</taxon>
        <taxon>Caulochytriaceae</taxon>
        <taxon>Caulochytrium</taxon>
    </lineage>
</organism>
<dbReference type="InterPro" id="IPR013865">
    <property type="entry name" value="FAM32A"/>
</dbReference>
<dbReference type="EMBL" id="ML014113">
    <property type="protein sequence ID" value="RKP04127.1"/>
    <property type="molecule type" value="Genomic_DNA"/>
</dbReference>